<dbReference type="InterPro" id="IPR052534">
    <property type="entry name" value="Extracell_DNA_Util/SecSys_Comp"/>
</dbReference>
<accession>A0A448TAA6</accession>
<protein>
    <submittedName>
        <fullName evidence="2">Fimbrial assembly protein (PilN)</fullName>
    </submittedName>
</protein>
<gene>
    <name evidence="2" type="ORF">NCTC13193_05501</name>
</gene>
<organism evidence="2 3">
    <name type="scientific">Serratia fonticola</name>
    <dbReference type="NCBI Taxonomy" id="47917"/>
    <lineage>
        <taxon>Bacteria</taxon>
        <taxon>Pseudomonadati</taxon>
        <taxon>Pseudomonadota</taxon>
        <taxon>Gammaproteobacteria</taxon>
        <taxon>Enterobacterales</taxon>
        <taxon>Yersiniaceae</taxon>
        <taxon>Serratia</taxon>
    </lineage>
</organism>
<name>A0A448TAA6_SERFO</name>
<keyword evidence="1" id="KW-0812">Transmembrane</keyword>
<evidence type="ECO:0000313" key="2">
    <source>
        <dbReference type="EMBL" id="VEI76788.1"/>
    </source>
</evidence>
<dbReference type="EMBL" id="LR134492">
    <property type="protein sequence ID" value="VEI76788.1"/>
    <property type="molecule type" value="Genomic_DNA"/>
</dbReference>
<reference evidence="2 3" key="1">
    <citation type="submission" date="2018-12" db="EMBL/GenBank/DDBJ databases">
        <authorList>
            <consortium name="Pathogen Informatics"/>
        </authorList>
    </citation>
    <scope>NUCLEOTIDE SEQUENCE [LARGE SCALE GENOMIC DNA]</scope>
    <source>
        <strain evidence="2 3">NCTC13193</strain>
    </source>
</reference>
<dbReference type="PANTHER" id="PTHR40278">
    <property type="entry name" value="DNA UTILIZATION PROTEIN HOFN"/>
    <property type="match status" value="1"/>
</dbReference>
<proteinExistence type="predicted"/>
<evidence type="ECO:0000256" key="1">
    <source>
        <dbReference type="SAM" id="Phobius"/>
    </source>
</evidence>
<dbReference type="RefSeq" id="WP_141133118.1">
    <property type="nucleotide sequence ID" value="NZ_CAMISI010000020.1"/>
</dbReference>
<evidence type="ECO:0000313" key="3">
    <source>
        <dbReference type="Proteomes" id="UP000270487"/>
    </source>
</evidence>
<dbReference type="Proteomes" id="UP000270487">
    <property type="component" value="Chromosome"/>
</dbReference>
<dbReference type="Pfam" id="PF05137">
    <property type="entry name" value="PilN"/>
    <property type="match status" value="1"/>
</dbReference>
<feature type="transmembrane region" description="Helical" evidence="1">
    <location>
        <begin position="20"/>
        <end position="45"/>
    </location>
</feature>
<dbReference type="PANTHER" id="PTHR40278:SF1">
    <property type="entry name" value="DNA UTILIZATION PROTEIN HOFN"/>
    <property type="match status" value="1"/>
</dbReference>
<sequence>MYQVNLLPWRLRRQRQRYTFWLRCFVAQLLLVLATLTTAYFLLFYQQAKQRSILQGLTQQHTELAGRIQQTQQKMAELARLAAESTRYQHNRARNLRYLSLLQQLSVALPDTLWLTDFEENARGILLRGQGGAYGEIVTFERRLAALPLLQGCRLVEVTQRKEGGLAFTVTARWGQDG</sequence>
<keyword evidence="1" id="KW-1133">Transmembrane helix</keyword>
<keyword evidence="1" id="KW-0472">Membrane</keyword>
<dbReference type="InterPro" id="IPR007813">
    <property type="entry name" value="PilN"/>
</dbReference>
<dbReference type="AlphaFoldDB" id="A0A448TAA6"/>